<dbReference type="EMBL" id="NISI01000007">
    <property type="protein sequence ID" value="OWR02815.1"/>
    <property type="molecule type" value="Genomic_DNA"/>
</dbReference>
<gene>
    <name evidence="1" type="ORF">CDO81_18510</name>
</gene>
<proteinExistence type="predicted"/>
<dbReference type="RefSeq" id="WP_088484703.1">
    <property type="nucleotide sequence ID" value="NZ_NISI01000007.1"/>
</dbReference>
<dbReference type="AlphaFoldDB" id="A0A254N3Z9"/>
<organism evidence="1 2">
    <name type="scientific">Roseateles puraquae</name>
    <dbReference type="NCBI Taxonomy" id="431059"/>
    <lineage>
        <taxon>Bacteria</taxon>
        <taxon>Pseudomonadati</taxon>
        <taxon>Pseudomonadota</taxon>
        <taxon>Betaproteobacteria</taxon>
        <taxon>Burkholderiales</taxon>
        <taxon>Sphaerotilaceae</taxon>
        <taxon>Roseateles</taxon>
    </lineage>
</organism>
<dbReference type="Proteomes" id="UP000197446">
    <property type="component" value="Unassembled WGS sequence"/>
</dbReference>
<protein>
    <submittedName>
        <fullName evidence="1">Uncharacterized protein</fullName>
    </submittedName>
</protein>
<name>A0A254N3Z9_9BURK</name>
<sequence>MGLGRRHLLIAGAVLPCWAAGAEPRMLRIPQVSARAELPRSYPALLLEQALTAAGLPVSLSQTREPIPQNRAFLALGRGPDRLDVVWSMTSVEREARARAIRVPLFKGLFGWRLLLARPAMAERLRQVQTLDELRAFVMLQGQDWPDTAILRAAGLQVIASPTYEAMFKQLRLGRGDAFPRAIEEIWWEQALHGEGLVVVPELGLHYPTAVYFFVDRGDEALAQAIELGLQRLRASGAFDRLFLKHHGDDIVRAQLDRRRIFELANPRLPPQTPLDQAELWFRP</sequence>
<dbReference type="OrthoDB" id="547680at2"/>
<evidence type="ECO:0000313" key="2">
    <source>
        <dbReference type="Proteomes" id="UP000197446"/>
    </source>
</evidence>
<evidence type="ECO:0000313" key="1">
    <source>
        <dbReference type="EMBL" id="OWR02815.1"/>
    </source>
</evidence>
<comment type="caution">
    <text evidence="1">The sequence shown here is derived from an EMBL/GenBank/DDBJ whole genome shotgun (WGS) entry which is preliminary data.</text>
</comment>
<dbReference type="SUPFAM" id="SSF53850">
    <property type="entry name" value="Periplasmic binding protein-like II"/>
    <property type="match status" value="1"/>
</dbReference>
<dbReference type="Gene3D" id="3.40.190.10">
    <property type="entry name" value="Periplasmic binding protein-like II"/>
    <property type="match status" value="2"/>
</dbReference>
<reference evidence="1 2" key="1">
    <citation type="journal article" date="2007" name="Int. J. Syst. Evol. Microbiol.">
        <title>Description of Pelomonas aquatica sp. nov. and Pelomonas puraquae sp. nov., isolated from industrial and haemodialysis water.</title>
        <authorList>
            <person name="Gomila M."/>
            <person name="Bowien B."/>
            <person name="Falsen E."/>
            <person name="Moore E.R."/>
            <person name="Lalucat J."/>
        </authorList>
    </citation>
    <scope>NUCLEOTIDE SEQUENCE [LARGE SCALE GENOMIC DNA]</scope>
    <source>
        <strain evidence="1 2">CCUG 52769</strain>
    </source>
</reference>
<keyword evidence="2" id="KW-1185">Reference proteome</keyword>
<accession>A0A254N3Z9</accession>